<dbReference type="FunFam" id="2.40.50.140:FF:000003">
    <property type="entry name" value="50S ribosomal protein L2"/>
    <property type="match status" value="1"/>
</dbReference>
<protein>
    <recommendedName>
        <fullName evidence="6 7">Large ribosomal subunit protein uL2</fullName>
    </recommendedName>
</protein>
<feature type="region of interest" description="Disordered" evidence="8">
    <location>
        <begin position="224"/>
        <end position="282"/>
    </location>
</feature>
<dbReference type="SUPFAM" id="SSF50249">
    <property type="entry name" value="Nucleic acid-binding proteins"/>
    <property type="match status" value="1"/>
</dbReference>
<dbReference type="HAMAP" id="MF_01320_B">
    <property type="entry name" value="Ribosomal_uL2_B"/>
    <property type="match status" value="1"/>
</dbReference>
<dbReference type="InterPro" id="IPR012340">
    <property type="entry name" value="NA-bd_OB-fold"/>
</dbReference>
<dbReference type="InterPro" id="IPR002171">
    <property type="entry name" value="Ribosomal_uL2"/>
</dbReference>
<feature type="region of interest" description="Disordered" evidence="8">
    <location>
        <begin position="41"/>
        <end position="64"/>
    </location>
</feature>
<organism evidence="11 12">
    <name type="scientific">Sporosarcina newyorkensis 2681</name>
    <dbReference type="NCBI Taxonomy" id="1027292"/>
    <lineage>
        <taxon>Bacteria</taxon>
        <taxon>Bacillati</taxon>
        <taxon>Bacillota</taxon>
        <taxon>Bacilli</taxon>
        <taxon>Bacillales</taxon>
        <taxon>Caryophanaceae</taxon>
        <taxon>Sporosarcina</taxon>
    </lineage>
</organism>
<dbReference type="GO" id="GO:0019843">
    <property type="term" value="F:rRNA binding"/>
    <property type="evidence" value="ECO:0007669"/>
    <property type="project" value="UniProtKB-UniRule"/>
</dbReference>
<keyword evidence="3 7" id="KW-0694">RNA-binding</keyword>
<evidence type="ECO:0000256" key="6">
    <source>
        <dbReference type="ARBA" id="ARBA00035242"/>
    </source>
</evidence>
<dbReference type="SMART" id="SM01383">
    <property type="entry name" value="Ribosomal_L2"/>
    <property type="match status" value="1"/>
</dbReference>
<dbReference type="GO" id="GO:0015934">
    <property type="term" value="C:large ribosomal subunit"/>
    <property type="evidence" value="ECO:0007669"/>
    <property type="project" value="InterPro"/>
</dbReference>
<evidence type="ECO:0000256" key="5">
    <source>
        <dbReference type="ARBA" id="ARBA00023274"/>
    </source>
</evidence>
<dbReference type="NCBIfam" id="TIGR01171">
    <property type="entry name" value="rplB_bact"/>
    <property type="match status" value="1"/>
</dbReference>
<dbReference type="PANTHER" id="PTHR13691:SF5">
    <property type="entry name" value="LARGE RIBOSOMAL SUBUNIT PROTEIN UL2M"/>
    <property type="match status" value="1"/>
</dbReference>
<evidence type="ECO:0000256" key="4">
    <source>
        <dbReference type="ARBA" id="ARBA00022980"/>
    </source>
</evidence>
<feature type="domain" description="Large ribosomal subunit protein uL2 C-terminal" evidence="9">
    <location>
        <begin position="130"/>
        <end position="259"/>
    </location>
</feature>
<evidence type="ECO:0000256" key="1">
    <source>
        <dbReference type="ARBA" id="ARBA00005636"/>
    </source>
</evidence>
<dbReference type="InterPro" id="IPR022666">
    <property type="entry name" value="Ribosomal_uL2_RNA-bd_dom"/>
</dbReference>
<keyword evidence="2 7" id="KW-0699">rRNA-binding</keyword>
<dbReference type="InterPro" id="IPR014722">
    <property type="entry name" value="Rib_uL2_dom2"/>
</dbReference>
<accession>F9DU89</accession>
<dbReference type="Proteomes" id="UP000005316">
    <property type="component" value="Unassembled WGS sequence"/>
</dbReference>
<dbReference type="SMART" id="SM01382">
    <property type="entry name" value="Ribosomal_L2_C"/>
    <property type="match status" value="1"/>
</dbReference>
<dbReference type="InterPro" id="IPR022669">
    <property type="entry name" value="Ribosomal_uL2_C"/>
</dbReference>
<sequence length="282" mass="31089">MKEGTQMAIKKYKATSNGRRNMTSSDFSEITTDKPEKSLLEPIKRNGGRNNQGRMTVRHHGGGHKRQYRVIDFQRRKDGIPGRVATIEYDPNRSANIALINYADGEKKYILAPKGLQVGSTIMSGPEADIRVGNALPLENIPMGSTIHNIEMKPGKGGQLVRSAGTSAQLLGREGKYVIIRLQSGEVRMILSTCRATIGQVGNEQHELINIGKAGRSRWLGKRPTVRGSVMNPNDHPHGGGEGRTPIGRPSPVTPWGKPTLGYKTRSKNNKSDKLIVRRRKK</sequence>
<dbReference type="EMBL" id="AFPZ01000071">
    <property type="protein sequence ID" value="EGQ24687.1"/>
    <property type="molecule type" value="Genomic_DNA"/>
</dbReference>
<feature type="domain" description="Large ribosomal subunit protein uL2 RNA-binding" evidence="10">
    <location>
        <begin position="48"/>
        <end position="124"/>
    </location>
</feature>
<dbReference type="InterPro" id="IPR008991">
    <property type="entry name" value="Translation_prot_SH3-like_sf"/>
</dbReference>
<evidence type="ECO:0000259" key="10">
    <source>
        <dbReference type="SMART" id="SM01383"/>
    </source>
</evidence>
<comment type="subunit">
    <text evidence="7">Part of the 50S ribosomal subunit. Forms a bridge to the 30S subunit in the 70S ribosome.</text>
</comment>
<dbReference type="Gene3D" id="4.10.950.10">
    <property type="entry name" value="Ribosomal protein L2, domain 3"/>
    <property type="match status" value="1"/>
</dbReference>
<keyword evidence="4 7" id="KW-0689">Ribosomal protein</keyword>
<dbReference type="InterPro" id="IPR014726">
    <property type="entry name" value="Ribosomal_uL2_dom3"/>
</dbReference>
<dbReference type="Gene3D" id="2.40.50.140">
    <property type="entry name" value="Nucleic acid-binding proteins"/>
    <property type="match status" value="1"/>
</dbReference>
<reference evidence="11 12" key="1">
    <citation type="submission" date="2011-04" db="EMBL/GenBank/DDBJ databases">
        <authorList>
            <person name="Muzny D."/>
            <person name="Qin X."/>
            <person name="Deng J."/>
            <person name="Jiang H."/>
            <person name="Liu Y."/>
            <person name="Qu J."/>
            <person name="Song X.-Z."/>
            <person name="Zhang L."/>
            <person name="Thornton R."/>
            <person name="Coyle M."/>
            <person name="Francisco L."/>
            <person name="Jackson L."/>
            <person name="Javaid M."/>
            <person name="Korchina V."/>
            <person name="Kovar C."/>
            <person name="Mata R."/>
            <person name="Mathew T."/>
            <person name="Ngo R."/>
            <person name="Nguyen L."/>
            <person name="Nguyen N."/>
            <person name="Okwuonu G."/>
            <person name="Ongeri F."/>
            <person name="Pham C."/>
            <person name="Simmons D."/>
            <person name="Wilczek-Boney K."/>
            <person name="Hale W."/>
            <person name="Jakkamsetti A."/>
            <person name="Pham P."/>
            <person name="Ruth R."/>
            <person name="San Lucas F."/>
            <person name="Warren J."/>
            <person name="Zhang J."/>
            <person name="Zhao Z."/>
            <person name="Zhou C."/>
            <person name="Zhu D."/>
            <person name="Lee S."/>
            <person name="Bess C."/>
            <person name="Blankenburg K."/>
            <person name="Forbes L."/>
            <person name="Fu Q."/>
            <person name="Gubbala S."/>
            <person name="Hirani K."/>
            <person name="Jayaseelan J.C."/>
            <person name="Lara F."/>
            <person name="Munidasa M."/>
            <person name="Palculict T."/>
            <person name="Patil S."/>
            <person name="Pu L.-L."/>
            <person name="Saada N."/>
            <person name="Tang L."/>
            <person name="Weissenberger G."/>
            <person name="Zhu Y."/>
            <person name="Hemphill L."/>
            <person name="Shang Y."/>
            <person name="Youmans B."/>
            <person name="Ayvaz T."/>
            <person name="Ross M."/>
            <person name="Santibanez J."/>
            <person name="Aqrawi P."/>
            <person name="Gross S."/>
            <person name="Joshi V."/>
            <person name="Fowler G."/>
            <person name="Nazareth L."/>
            <person name="Reid J."/>
            <person name="Worley K."/>
            <person name="Petrosino J."/>
            <person name="Highlander S."/>
            <person name="Gibbs R."/>
        </authorList>
    </citation>
    <scope>NUCLEOTIDE SEQUENCE [LARGE SCALE GENOMIC DNA]</scope>
    <source>
        <strain evidence="11 12">2681</strain>
    </source>
</reference>
<dbReference type="Gene3D" id="2.30.30.30">
    <property type="match status" value="1"/>
</dbReference>
<proteinExistence type="inferred from homology"/>
<dbReference type="FunFam" id="4.10.950.10:FF:000001">
    <property type="entry name" value="50S ribosomal protein L2"/>
    <property type="match status" value="1"/>
</dbReference>
<evidence type="ECO:0000313" key="11">
    <source>
        <dbReference type="EMBL" id="EGQ24687.1"/>
    </source>
</evidence>
<dbReference type="eggNOG" id="COG0090">
    <property type="taxonomic scope" value="Bacteria"/>
</dbReference>
<comment type="similarity">
    <text evidence="1 7">Belongs to the universal ribosomal protein uL2 family.</text>
</comment>
<dbReference type="GO" id="GO:0003735">
    <property type="term" value="F:structural constituent of ribosome"/>
    <property type="evidence" value="ECO:0007669"/>
    <property type="project" value="InterPro"/>
</dbReference>
<name>F9DU89_9BACL</name>
<gene>
    <name evidence="7 11" type="primary">rplB</name>
    <name evidence="11" type="ORF">HMPREF9372_2370</name>
</gene>
<comment type="caution">
    <text evidence="11">The sequence shown here is derived from an EMBL/GenBank/DDBJ whole genome shotgun (WGS) entry which is preliminary data.</text>
</comment>
<evidence type="ECO:0000256" key="3">
    <source>
        <dbReference type="ARBA" id="ARBA00022884"/>
    </source>
</evidence>
<dbReference type="STRING" id="759851.SAMN04244570_3302"/>
<dbReference type="FunFam" id="2.30.30.30:FF:000001">
    <property type="entry name" value="50S ribosomal protein L2"/>
    <property type="match status" value="1"/>
</dbReference>
<dbReference type="InterPro" id="IPR005880">
    <property type="entry name" value="Ribosomal_uL2_bac/org-type"/>
</dbReference>
<evidence type="ECO:0000259" key="9">
    <source>
        <dbReference type="SMART" id="SM01382"/>
    </source>
</evidence>
<dbReference type="Pfam" id="PF03947">
    <property type="entry name" value="Ribosomal_L2_C"/>
    <property type="match status" value="1"/>
</dbReference>
<dbReference type="PIRSF" id="PIRSF002158">
    <property type="entry name" value="Ribosomal_L2"/>
    <property type="match status" value="1"/>
</dbReference>
<evidence type="ECO:0000256" key="2">
    <source>
        <dbReference type="ARBA" id="ARBA00022730"/>
    </source>
</evidence>
<dbReference type="GO" id="GO:0002181">
    <property type="term" value="P:cytoplasmic translation"/>
    <property type="evidence" value="ECO:0007669"/>
    <property type="project" value="TreeGrafter"/>
</dbReference>
<dbReference type="Pfam" id="PF00181">
    <property type="entry name" value="Ribosomal_L2_N"/>
    <property type="match status" value="1"/>
</dbReference>
<dbReference type="InterPro" id="IPR022671">
    <property type="entry name" value="Ribosomal_uL2_CS"/>
</dbReference>
<evidence type="ECO:0000256" key="8">
    <source>
        <dbReference type="SAM" id="MobiDB-lite"/>
    </source>
</evidence>
<dbReference type="PROSITE" id="PS00467">
    <property type="entry name" value="RIBOSOMAL_L2"/>
    <property type="match status" value="1"/>
</dbReference>
<evidence type="ECO:0000313" key="12">
    <source>
        <dbReference type="Proteomes" id="UP000005316"/>
    </source>
</evidence>
<dbReference type="GO" id="GO:0016740">
    <property type="term" value="F:transferase activity"/>
    <property type="evidence" value="ECO:0007669"/>
    <property type="project" value="InterPro"/>
</dbReference>
<comment type="function">
    <text evidence="7">One of the primary rRNA binding proteins. Required for association of the 30S and 50S subunits to form the 70S ribosome, for tRNA binding and peptide bond formation. It has been suggested to have peptidyltransferase activity; this is somewhat controversial. Makes several contacts with the 16S rRNA in the 70S ribosome.</text>
</comment>
<dbReference type="HOGENOM" id="CLU_036235_2_1_9"/>
<dbReference type="PANTHER" id="PTHR13691">
    <property type="entry name" value="RIBOSOMAL PROTEIN L2"/>
    <property type="match status" value="1"/>
</dbReference>
<keyword evidence="5 7" id="KW-0687">Ribonucleoprotein</keyword>
<dbReference type="AlphaFoldDB" id="F9DU89"/>
<dbReference type="SUPFAM" id="SSF50104">
    <property type="entry name" value="Translation proteins SH3-like domain"/>
    <property type="match status" value="1"/>
</dbReference>
<evidence type="ECO:0000256" key="7">
    <source>
        <dbReference type="HAMAP-Rule" id="MF_01320"/>
    </source>
</evidence>